<feature type="transmembrane region" description="Helical" evidence="1">
    <location>
        <begin position="48"/>
        <end position="71"/>
    </location>
</feature>
<dbReference type="AlphaFoldDB" id="A0A2R8AZ78"/>
<dbReference type="RefSeq" id="WP_108887194.1">
    <property type="nucleotide sequence ID" value="NZ_OMOJ01000008.1"/>
</dbReference>
<keyword evidence="1" id="KW-0812">Transmembrane</keyword>
<name>A0A2R8AZ78_9RHOB</name>
<keyword evidence="3" id="KW-1185">Reference proteome</keyword>
<organism evidence="2 3">
    <name type="scientific">Pseudoprimorskyibacter insulae</name>
    <dbReference type="NCBI Taxonomy" id="1695997"/>
    <lineage>
        <taxon>Bacteria</taxon>
        <taxon>Pseudomonadati</taxon>
        <taxon>Pseudomonadota</taxon>
        <taxon>Alphaproteobacteria</taxon>
        <taxon>Rhodobacterales</taxon>
        <taxon>Paracoccaceae</taxon>
        <taxon>Pseudoprimorskyibacter</taxon>
    </lineage>
</organism>
<reference evidence="3" key="1">
    <citation type="submission" date="2018-03" db="EMBL/GenBank/DDBJ databases">
        <authorList>
            <person name="Rodrigo-Torres L."/>
            <person name="Arahal R. D."/>
            <person name="Lucena T."/>
        </authorList>
    </citation>
    <scope>NUCLEOTIDE SEQUENCE [LARGE SCALE GENOMIC DNA]</scope>
    <source>
        <strain evidence="3">CECT 8871</strain>
    </source>
</reference>
<evidence type="ECO:0008006" key="4">
    <source>
        <dbReference type="Google" id="ProtNLM"/>
    </source>
</evidence>
<dbReference type="Proteomes" id="UP000244904">
    <property type="component" value="Unassembled WGS sequence"/>
</dbReference>
<protein>
    <recommendedName>
        <fullName evidence="4">SMODS-associating 2TM beta-strand rich effector domain-containing protein</fullName>
    </recommendedName>
</protein>
<proteinExistence type="predicted"/>
<dbReference type="EMBL" id="OMOJ01000008">
    <property type="protein sequence ID" value="SPF81348.1"/>
    <property type="molecule type" value="Genomic_DNA"/>
</dbReference>
<sequence length="270" mass="30226">MTQRLSNLLVGLISAASLLIYAFGKSLSGKTLSFPFFPDTQLTSGVVLEVFSITIAILGGALVRFVSMYLLRKYRVRKFVMGAKHVEGHWLLHTRPGEHIGSDNSLFYPGVALIKYSIDNQETVVVTTRLTESLGTFRTISEVAHLRTSGPIVRYLNFFDFNGENYQGKRGFSNGKFVPTDFFRAAPRYLEASISTEGSGETFRQEGIRIPDGKAKRFELKYGDEWVKKYLTSVIASDVDYKWLREKIEGSTGVEIKVDDLFSTSSEGKA</sequence>
<keyword evidence="1" id="KW-1133">Transmembrane helix</keyword>
<evidence type="ECO:0000313" key="3">
    <source>
        <dbReference type="Proteomes" id="UP000244904"/>
    </source>
</evidence>
<evidence type="ECO:0000256" key="1">
    <source>
        <dbReference type="SAM" id="Phobius"/>
    </source>
</evidence>
<keyword evidence="1" id="KW-0472">Membrane</keyword>
<accession>A0A2R8AZ78</accession>
<gene>
    <name evidence="2" type="ORF">PRI8871_03171</name>
</gene>
<evidence type="ECO:0000313" key="2">
    <source>
        <dbReference type="EMBL" id="SPF81348.1"/>
    </source>
</evidence>